<dbReference type="EMBL" id="CAXLJM020000148">
    <property type="protein sequence ID" value="CAL8142249.1"/>
    <property type="molecule type" value="Genomic_DNA"/>
</dbReference>
<comment type="caution">
    <text evidence="1">The sequence shown here is derived from an EMBL/GenBank/DDBJ whole genome shotgun (WGS) entry which is preliminary data.</text>
</comment>
<accession>A0ABP1S2G5</accession>
<evidence type="ECO:0000313" key="1">
    <source>
        <dbReference type="EMBL" id="CAL8142249.1"/>
    </source>
</evidence>
<name>A0ABP1S2G5_9HEXA</name>
<proteinExistence type="predicted"/>
<keyword evidence="2" id="KW-1185">Reference proteome</keyword>
<reference evidence="1 2" key="1">
    <citation type="submission" date="2024-08" db="EMBL/GenBank/DDBJ databases">
        <authorList>
            <person name="Cucini C."/>
            <person name="Frati F."/>
        </authorList>
    </citation>
    <scope>NUCLEOTIDE SEQUENCE [LARGE SCALE GENOMIC DNA]</scope>
</reference>
<dbReference type="Proteomes" id="UP001642540">
    <property type="component" value="Unassembled WGS sequence"/>
</dbReference>
<evidence type="ECO:0000313" key="2">
    <source>
        <dbReference type="Proteomes" id="UP001642540"/>
    </source>
</evidence>
<protein>
    <submittedName>
        <fullName evidence="1">Uncharacterized protein</fullName>
    </submittedName>
</protein>
<gene>
    <name evidence="1" type="ORF">ODALV1_LOCUS28990</name>
</gene>
<organism evidence="1 2">
    <name type="scientific">Orchesella dallaii</name>
    <dbReference type="NCBI Taxonomy" id="48710"/>
    <lineage>
        <taxon>Eukaryota</taxon>
        <taxon>Metazoa</taxon>
        <taxon>Ecdysozoa</taxon>
        <taxon>Arthropoda</taxon>
        <taxon>Hexapoda</taxon>
        <taxon>Collembola</taxon>
        <taxon>Entomobryomorpha</taxon>
        <taxon>Entomobryoidea</taxon>
        <taxon>Orchesellidae</taxon>
        <taxon>Orchesellinae</taxon>
        <taxon>Orchesella</taxon>
    </lineage>
</organism>
<sequence length="60" mass="6909">MYILHNPIETVEIQAKEGETKEIIKSFHKDVYPGEQQVPFLLAVTHQTTVIYDTPGIRLQ</sequence>